<evidence type="ECO:0000313" key="2">
    <source>
        <dbReference type="EMBL" id="KIK99332.1"/>
    </source>
</evidence>
<organism evidence="2 3">
    <name type="scientific">Paxillus rubicundulus Ve08.2h10</name>
    <dbReference type="NCBI Taxonomy" id="930991"/>
    <lineage>
        <taxon>Eukaryota</taxon>
        <taxon>Fungi</taxon>
        <taxon>Dikarya</taxon>
        <taxon>Basidiomycota</taxon>
        <taxon>Agaricomycotina</taxon>
        <taxon>Agaricomycetes</taxon>
        <taxon>Agaricomycetidae</taxon>
        <taxon>Boletales</taxon>
        <taxon>Paxilineae</taxon>
        <taxon>Paxillaceae</taxon>
        <taxon>Paxillus</taxon>
    </lineage>
</organism>
<dbReference type="HOGENOM" id="CLU_049777_0_0_1"/>
<feature type="region of interest" description="Disordered" evidence="1">
    <location>
        <begin position="226"/>
        <end position="335"/>
    </location>
</feature>
<evidence type="ECO:0000313" key="3">
    <source>
        <dbReference type="Proteomes" id="UP000054538"/>
    </source>
</evidence>
<dbReference type="InParanoid" id="A0A0D0DL78"/>
<feature type="region of interest" description="Disordered" evidence="1">
    <location>
        <begin position="125"/>
        <end position="146"/>
    </location>
</feature>
<dbReference type="OrthoDB" id="3358973at2759"/>
<reference evidence="3" key="2">
    <citation type="submission" date="2015-01" db="EMBL/GenBank/DDBJ databases">
        <title>Evolutionary Origins and Diversification of the Mycorrhizal Mutualists.</title>
        <authorList>
            <consortium name="DOE Joint Genome Institute"/>
            <consortium name="Mycorrhizal Genomics Consortium"/>
            <person name="Kohler A."/>
            <person name="Kuo A."/>
            <person name="Nagy L.G."/>
            <person name="Floudas D."/>
            <person name="Copeland A."/>
            <person name="Barry K.W."/>
            <person name="Cichocki N."/>
            <person name="Veneault-Fourrey C."/>
            <person name="LaButti K."/>
            <person name="Lindquist E.A."/>
            <person name="Lipzen A."/>
            <person name="Lundell T."/>
            <person name="Morin E."/>
            <person name="Murat C."/>
            <person name="Riley R."/>
            <person name="Ohm R."/>
            <person name="Sun H."/>
            <person name="Tunlid A."/>
            <person name="Henrissat B."/>
            <person name="Grigoriev I.V."/>
            <person name="Hibbett D.S."/>
            <person name="Martin F."/>
        </authorList>
    </citation>
    <scope>NUCLEOTIDE SEQUENCE [LARGE SCALE GENOMIC DNA]</scope>
    <source>
        <strain evidence="3">Ve08.2h10</strain>
    </source>
</reference>
<name>A0A0D0DL78_9AGAM</name>
<feature type="region of interest" description="Disordered" evidence="1">
    <location>
        <begin position="1"/>
        <end position="113"/>
    </location>
</feature>
<dbReference type="Proteomes" id="UP000054538">
    <property type="component" value="Unassembled WGS sequence"/>
</dbReference>
<evidence type="ECO:0000256" key="1">
    <source>
        <dbReference type="SAM" id="MobiDB-lite"/>
    </source>
</evidence>
<feature type="compositionally biased region" description="Acidic residues" evidence="1">
    <location>
        <begin position="77"/>
        <end position="89"/>
    </location>
</feature>
<keyword evidence="3" id="KW-1185">Reference proteome</keyword>
<feature type="compositionally biased region" description="Pro residues" evidence="1">
    <location>
        <begin position="289"/>
        <end position="310"/>
    </location>
</feature>
<dbReference type="EMBL" id="KN824863">
    <property type="protein sequence ID" value="KIK99332.1"/>
    <property type="molecule type" value="Genomic_DNA"/>
</dbReference>
<reference evidence="2 3" key="1">
    <citation type="submission" date="2014-04" db="EMBL/GenBank/DDBJ databases">
        <authorList>
            <consortium name="DOE Joint Genome Institute"/>
            <person name="Kuo A."/>
            <person name="Kohler A."/>
            <person name="Jargeat P."/>
            <person name="Nagy L.G."/>
            <person name="Floudas D."/>
            <person name="Copeland A."/>
            <person name="Barry K.W."/>
            <person name="Cichocki N."/>
            <person name="Veneault-Fourrey C."/>
            <person name="LaButti K."/>
            <person name="Lindquist E.A."/>
            <person name="Lipzen A."/>
            <person name="Lundell T."/>
            <person name="Morin E."/>
            <person name="Murat C."/>
            <person name="Sun H."/>
            <person name="Tunlid A."/>
            <person name="Henrissat B."/>
            <person name="Grigoriev I.V."/>
            <person name="Hibbett D.S."/>
            <person name="Martin F."/>
            <person name="Nordberg H.P."/>
            <person name="Cantor M.N."/>
            <person name="Hua S.X."/>
        </authorList>
    </citation>
    <scope>NUCLEOTIDE SEQUENCE [LARGE SCALE GENOMIC DNA]</scope>
    <source>
        <strain evidence="2 3">Ve08.2h10</strain>
    </source>
</reference>
<dbReference type="AlphaFoldDB" id="A0A0D0DL78"/>
<proteinExistence type="predicted"/>
<gene>
    <name evidence="2" type="ORF">PAXRUDRAFT_822884</name>
</gene>
<feature type="compositionally biased region" description="Basic and acidic residues" evidence="1">
    <location>
        <begin position="38"/>
        <end position="49"/>
    </location>
</feature>
<sequence length="366" mass="40117">MPTPGPTSELPKPLPPRDTTSPEILPSLPPSPTLLEEDLSRPRMWRQDQELFEMQASRRSSESGGSNGKGKQRQSFDDGDDDDDDDDDTVENHGGGLHEAYPPTTDAVAETRRVEETLKRWEFAERQRRKSAREAPQPSSGPSLIANVTRKASLVLSGRNSASAGASTRNHRALKSREFVDATREGYGVPLDDIDQHDRLTAAIVVHSPGLSIFEPITPENPFIHPSDSGDCPTPTRLLSRSPFADPKEQPAMMAESVLSPTQFSRESLDTKNRGRAQPKPTMSAPTAPLVPPPRPLGLPPPVTPPPPAPHVSQLKPTAPLVLSPPPREDPEDRKEMRWWHEWLCGCGEGPDRGGDNQAGRTNPFE</sequence>
<protein>
    <submittedName>
        <fullName evidence="2">Uncharacterized protein</fullName>
    </submittedName>
</protein>
<accession>A0A0D0DL78</accession>